<dbReference type="EMBL" id="JAMDMM010000021">
    <property type="protein sequence ID" value="MCY9607749.1"/>
    <property type="molecule type" value="Genomic_DNA"/>
</dbReference>
<keyword evidence="1" id="KW-0805">Transcription regulation</keyword>
<dbReference type="InterPro" id="IPR036388">
    <property type="entry name" value="WH-like_DNA-bd_sf"/>
</dbReference>
<dbReference type="Proteomes" id="UP000315377">
    <property type="component" value="Chromosome"/>
</dbReference>
<dbReference type="InterPro" id="IPR050313">
    <property type="entry name" value="Carb_Metab_HTH_regulators"/>
</dbReference>
<dbReference type="Gene3D" id="1.10.10.10">
    <property type="entry name" value="Winged helix-like DNA-binding domain superfamily/Winged helix DNA-binding domain"/>
    <property type="match status" value="1"/>
</dbReference>
<dbReference type="SUPFAM" id="SSF46785">
    <property type="entry name" value="Winged helix' DNA-binding domain"/>
    <property type="match status" value="1"/>
</dbReference>
<reference evidence="5 8" key="2">
    <citation type="submission" date="2022-05" db="EMBL/GenBank/DDBJ databases">
        <title>Genome Sequencing of Bee-Associated Microbes.</title>
        <authorList>
            <person name="Dunlap C."/>
        </authorList>
    </citation>
    <scope>NUCLEOTIDE SEQUENCE [LARGE SCALE GENOMIC DNA]</scope>
    <source>
        <strain evidence="5 8">NRRL B-14613</strain>
    </source>
</reference>
<evidence type="ECO:0000313" key="5">
    <source>
        <dbReference type="EMBL" id="MCY9607749.1"/>
    </source>
</evidence>
<accession>A0AAP9DTY7</accession>
<gene>
    <name evidence="6" type="ORF">FLT43_11975</name>
    <name evidence="5" type="ORF">M5W83_11390</name>
</gene>
<keyword evidence="8" id="KW-1185">Reference proteome</keyword>
<dbReference type="Pfam" id="PF08220">
    <property type="entry name" value="HTH_DeoR"/>
    <property type="match status" value="1"/>
</dbReference>
<dbReference type="GeneID" id="76996685"/>
<dbReference type="Pfam" id="PF00455">
    <property type="entry name" value="DeoRC"/>
    <property type="match status" value="1"/>
</dbReference>
<dbReference type="InterPro" id="IPR036390">
    <property type="entry name" value="WH_DNA-bd_sf"/>
</dbReference>
<dbReference type="InterPro" id="IPR001034">
    <property type="entry name" value="DeoR_HTH"/>
</dbReference>
<evidence type="ECO:0000256" key="3">
    <source>
        <dbReference type="ARBA" id="ARBA00023163"/>
    </source>
</evidence>
<keyword evidence="3" id="KW-0804">Transcription</keyword>
<dbReference type="PANTHER" id="PTHR30363:SF60">
    <property type="entry name" value="HTH-TYPE TRANSCRIPTIONAL REGULATOR IOLR"/>
    <property type="match status" value="1"/>
</dbReference>
<dbReference type="Proteomes" id="UP001209276">
    <property type="component" value="Unassembled WGS sequence"/>
</dbReference>
<dbReference type="PANTHER" id="PTHR30363">
    <property type="entry name" value="HTH-TYPE TRANSCRIPTIONAL REGULATOR SRLR-RELATED"/>
    <property type="match status" value="1"/>
</dbReference>
<dbReference type="EMBL" id="CP041405">
    <property type="protein sequence ID" value="QDM44127.1"/>
    <property type="molecule type" value="Genomic_DNA"/>
</dbReference>
<dbReference type="PROSITE" id="PS51000">
    <property type="entry name" value="HTH_DEOR_2"/>
    <property type="match status" value="1"/>
</dbReference>
<dbReference type="SUPFAM" id="SSF100950">
    <property type="entry name" value="NagB/RpiA/CoA transferase-like"/>
    <property type="match status" value="1"/>
</dbReference>
<reference evidence="6 7" key="1">
    <citation type="submission" date="2019-07" db="EMBL/GenBank/DDBJ databases">
        <title>Paenibacillus thiaminolyticus NRRL B-4156.</title>
        <authorList>
            <person name="Hehnly C."/>
            <person name="Zhang L."/>
        </authorList>
    </citation>
    <scope>NUCLEOTIDE SEQUENCE [LARGE SCALE GENOMIC DNA]</scope>
    <source>
        <strain evidence="6 7">NRRL B-4156</strain>
    </source>
</reference>
<dbReference type="InterPro" id="IPR014036">
    <property type="entry name" value="DeoR-like_C"/>
</dbReference>
<evidence type="ECO:0000256" key="1">
    <source>
        <dbReference type="ARBA" id="ARBA00023015"/>
    </source>
</evidence>
<keyword evidence="2 5" id="KW-0238">DNA-binding</keyword>
<dbReference type="InterPro" id="IPR018356">
    <property type="entry name" value="Tscrpt_reg_HTH_DeoR_CS"/>
</dbReference>
<feature type="domain" description="HTH deoR-type" evidence="4">
    <location>
        <begin position="2"/>
        <end position="57"/>
    </location>
</feature>
<dbReference type="Gene3D" id="3.40.50.1360">
    <property type="match status" value="1"/>
</dbReference>
<evidence type="ECO:0000256" key="2">
    <source>
        <dbReference type="ARBA" id="ARBA00023125"/>
    </source>
</evidence>
<evidence type="ECO:0000259" key="4">
    <source>
        <dbReference type="PROSITE" id="PS51000"/>
    </source>
</evidence>
<evidence type="ECO:0000313" key="7">
    <source>
        <dbReference type="Proteomes" id="UP000315377"/>
    </source>
</evidence>
<dbReference type="SMART" id="SM00420">
    <property type="entry name" value="HTH_DEOR"/>
    <property type="match status" value="1"/>
</dbReference>
<organism evidence="6 7">
    <name type="scientific">Paenibacillus thiaminolyticus</name>
    <name type="common">Bacillus thiaminolyticus</name>
    <dbReference type="NCBI Taxonomy" id="49283"/>
    <lineage>
        <taxon>Bacteria</taxon>
        <taxon>Bacillati</taxon>
        <taxon>Bacillota</taxon>
        <taxon>Bacilli</taxon>
        <taxon>Bacillales</taxon>
        <taxon>Paenibacillaceae</taxon>
        <taxon>Paenibacillus</taxon>
    </lineage>
</organism>
<dbReference type="PRINTS" id="PR00037">
    <property type="entry name" value="HTHLACR"/>
</dbReference>
<dbReference type="RefSeq" id="WP_087444697.1">
    <property type="nucleotide sequence ID" value="NZ_CABMNB010000047.1"/>
</dbReference>
<evidence type="ECO:0000313" key="8">
    <source>
        <dbReference type="Proteomes" id="UP001209276"/>
    </source>
</evidence>
<dbReference type="InterPro" id="IPR037171">
    <property type="entry name" value="NagB/RpiA_transferase-like"/>
</dbReference>
<protein>
    <submittedName>
        <fullName evidence="5">DeoR/GlpR family DNA-binding transcription regulator</fullName>
    </submittedName>
    <submittedName>
        <fullName evidence="6">DeoR/GlpR transcriptional regulator</fullName>
    </submittedName>
</protein>
<name>A0AAP9DTY7_PANTH</name>
<dbReference type="AlphaFoldDB" id="A0AAP9DTY7"/>
<evidence type="ECO:0000313" key="6">
    <source>
        <dbReference type="EMBL" id="QDM44127.1"/>
    </source>
</evidence>
<dbReference type="PROSITE" id="PS00894">
    <property type="entry name" value="HTH_DEOR_1"/>
    <property type="match status" value="1"/>
</dbReference>
<proteinExistence type="predicted"/>
<dbReference type="SMART" id="SM01134">
    <property type="entry name" value="DeoRC"/>
    <property type="match status" value="1"/>
</dbReference>
<sequence length="259" mass="28804">MREKRLQDIEEYIHSVGTVSLDELCEHFNVSKNTIRRDISNILDKGTIHKVYGGVTSVSSHLIPFENRDITNSLEKTAIAKCAAQFVEGNELIFIDSGTTTRSIVEYLPLVPKLTILTNSLDIINAAANLEHITLMAIGNCYKRDTKSFVGSESLHILDKYNINKAFMAATGVSTESGLTNSDILEYEIKKKIVDKAQQVYLLADASKFGRSTLLTYAPLDQVDTLITSEPLPQQYQEYCDEHGIAVFLTEHGADTRGI</sequence>
<dbReference type="GO" id="GO:0003677">
    <property type="term" value="F:DNA binding"/>
    <property type="evidence" value="ECO:0007669"/>
    <property type="project" value="UniProtKB-KW"/>
</dbReference>
<dbReference type="GO" id="GO:0003700">
    <property type="term" value="F:DNA-binding transcription factor activity"/>
    <property type="evidence" value="ECO:0007669"/>
    <property type="project" value="InterPro"/>
</dbReference>